<dbReference type="GO" id="GO:0061629">
    <property type="term" value="F:RNA polymerase II-specific DNA-binding transcription factor binding"/>
    <property type="evidence" value="ECO:0007669"/>
    <property type="project" value="TreeGrafter"/>
</dbReference>
<evidence type="ECO:0000256" key="4">
    <source>
        <dbReference type="ARBA" id="ARBA00023242"/>
    </source>
</evidence>
<feature type="repeat" description="ANK" evidence="5">
    <location>
        <begin position="244"/>
        <end position="276"/>
    </location>
</feature>
<dbReference type="InterPro" id="IPR036770">
    <property type="entry name" value="Ankyrin_rpt-contain_sf"/>
</dbReference>
<dbReference type="GO" id="GO:0005634">
    <property type="term" value="C:nucleus"/>
    <property type="evidence" value="ECO:0007669"/>
    <property type="project" value="UniProtKB-SubCell"/>
</dbReference>
<dbReference type="PROSITE" id="PS50297">
    <property type="entry name" value="ANK_REP_REGION"/>
    <property type="match status" value="4"/>
</dbReference>
<dbReference type="InterPro" id="IPR002110">
    <property type="entry name" value="Ankyrin_rpt"/>
</dbReference>
<dbReference type="PANTHER" id="PTHR24126">
    <property type="entry name" value="ANKYRIN REPEAT, PH AND SEC7 DOMAIN CONTAINING PROTEIN SECG-RELATED"/>
    <property type="match status" value="1"/>
</dbReference>
<reference evidence="7" key="2">
    <citation type="submission" date="2025-09" db="UniProtKB">
        <authorList>
            <consortium name="Ensembl"/>
        </authorList>
    </citation>
    <scope>IDENTIFICATION</scope>
</reference>
<keyword evidence="4" id="KW-0539">Nucleus</keyword>
<keyword evidence="8" id="KW-1185">Reference proteome</keyword>
<evidence type="ECO:0000256" key="2">
    <source>
        <dbReference type="ARBA" id="ARBA00022737"/>
    </source>
</evidence>
<feature type="repeat" description="ANK" evidence="5">
    <location>
        <begin position="310"/>
        <end position="342"/>
    </location>
</feature>
<evidence type="ECO:0000256" key="1">
    <source>
        <dbReference type="ARBA" id="ARBA00004123"/>
    </source>
</evidence>
<reference evidence="7" key="1">
    <citation type="submission" date="2025-08" db="UniProtKB">
        <authorList>
            <consortium name="Ensembl"/>
        </authorList>
    </citation>
    <scope>IDENTIFICATION</scope>
</reference>
<dbReference type="Proteomes" id="UP000694409">
    <property type="component" value="Unassembled WGS sequence"/>
</dbReference>
<protein>
    <submittedName>
        <fullName evidence="7">Ankyrin repeat domain 2</fullName>
    </submittedName>
</protein>
<feature type="repeat" description="ANK" evidence="5">
    <location>
        <begin position="277"/>
        <end position="309"/>
    </location>
</feature>
<dbReference type="OMA" id="MMAKNEA"/>
<dbReference type="Gene3D" id="1.25.40.20">
    <property type="entry name" value="Ankyrin repeat-containing domain"/>
    <property type="match status" value="2"/>
</dbReference>
<dbReference type="PRINTS" id="PR01415">
    <property type="entry name" value="ANKYRIN"/>
</dbReference>
<dbReference type="Ensembl" id="ENSSCAT00000025860.1">
    <property type="protein sequence ID" value="ENSSCAP00000023220.1"/>
    <property type="gene ID" value="ENSSCAG00000016650.1"/>
</dbReference>
<comment type="subcellular location">
    <subcellularLocation>
        <location evidence="1">Nucleus</location>
    </subcellularLocation>
</comment>
<gene>
    <name evidence="7" type="primary">ANKRD2</name>
</gene>
<dbReference type="Pfam" id="PF12796">
    <property type="entry name" value="Ank_2"/>
    <property type="match status" value="2"/>
</dbReference>
<feature type="region of interest" description="Disordered" evidence="6">
    <location>
        <begin position="14"/>
        <end position="51"/>
    </location>
</feature>
<feature type="repeat" description="ANK" evidence="5">
    <location>
        <begin position="211"/>
        <end position="243"/>
    </location>
</feature>
<feature type="compositionally biased region" description="Basic and acidic residues" evidence="6">
    <location>
        <begin position="14"/>
        <end position="35"/>
    </location>
</feature>
<evidence type="ECO:0000313" key="7">
    <source>
        <dbReference type="Ensembl" id="ENSSCAP00000023220.1"/>
    </source>
</evidence>
<proteinExistence type="predicted"/>
<dbReference type="PROSITE" id="PS50088">
    <property type="entry name" value="ANK_REPEAT"/>
    <property type="match status" value="4"/>
</dbReference>
<evidence type="ECO:0000256" key="6">
    <source>
        <dbReference type="SAM" id="MobiDB-lite"/>
    </source>
</evidence>
<dbReference type="SMART" id="SM00248">
    <property type="entry name" value="ANK"/>
    <property type="match status" value="4"/>
</dbReference>
<sequence length="376" mass="41898">MELDVERAKELIEQKLAEEEKEEKLKGDGVREPPAVERMNTPELEEEKHRGPRNWGLEAIKGQEKVRRSSVELRREIIDVGSIQRLIELRKQRRQRRAERAATPEPTPPPEPLEIEGPVEPETFLRAAVQGKMHIIEKFLADGGSPDTCDEVASLAATGSPQPVACHQVLQPCPTMPVGKGWDPWDRAGGSTSLGRGGCIRPPMCHPVPQFHRTALHRSSLEGHMEILQKLLDSGATVDFRDRLDCTAIHWACRGGHLDAVKLLQDRGADLNVKDKLLSTPLHVATRTGHLDIVEHLIHCGVDVNAPDREGDTALHDATRLSRYKIIKMLILHGADMMAKNEAGKTPTDLVQQWQVDTRQALETKDQPQGEMEVPA</sequence>
<dbReference type="AlphaFoldDB" id="A0A8C9NVZ1"/>
<dbReference type="FunFam" id="1.25.40.20:FF:000093">
    <property type="entry name" value="ankyrin repeat domain-containing protein 2"/>
    <property type="match status" value="1"/>
</dbReference>
<dbReference type="SUPFAM" id="SSF48403">
    <property type="entry name" value="Ankyrin repeat"/>
    <property type="match status" value="1"/>
</dbReference>
<evidence type="ECO:0000256" key="5">
    <source>
        <dbReference type="PROSITE-ProRule" id="PRU00023"/>
    </source>
</evidence>
<dbReference type="GO" id="GO:0006357">
    <property type="term" value="P:regulation of transcription by RNA polymerase II"/>
    <property type="evidence" value="ECO:0007669"/>
    <property type="project" value="TreeGrafter"/>
</dbReference>
<dbReference type="PANTHER" id="PTHR24126:SF3">
    <property type="entry name" value="ANKYRIN REPEAT DOMAIN-CONTAINING PROTEIN 2"/>
    <property type="match status" value="1"/>
</dbReference>
<feature type="region of interest" description="Disordered" evidence="6">
    <location>
        <begin position="94"/>
        <end position="117"/>
    </location>
</feature>
<evidence type="ECO:0000313" key="8">
    <source>
        <dbReference type="Proteomes" id="UP000694409"/>
    </source>
</evidence>
<accession>A0A8C9NVZ1</accession>
<name>A0A8C9NVZ1_SERCA</name>
<dbReference type="GeneTree" id="ENSGT00940000153956"/>
<organism evidence="7 8">
    <name type="scientific">Serinus canaria</name>
    <name type="common">Island canary</name>
    <name type="synonym">Fringilla canaria</name>
    <dbReference type="NCBI Taxonomy" id="9135"/>
    <lineage>
        <taxon>Eukaryota</taxon>
        <taxon>Metazoa</taxon>
        <taxon>Chordata</taxon>
        <taxon>Craniata</taxon>
        <taxon>Vertebrata</taxon>
        <taxon>Euteleostomi</taxon>
        <taxon>Archelosauria</taxon>
        <taxon>Archosauria</taxon>
        <taxon>Dinosauria</taxon>
        <taxon>Saurischia</taxon>
        <taxon>Theropoda</taxon>
        <taxon>Coelurosauria</taxon>
        <taxon>Aves</taxon>
        <taxon>Neognathae</taxon>
        <taxon>Neoaves</taxon>
        <taxon>Telluraves</taxon>
        <taxon>Australaves</taxon>
        <taxon>Passeriformes</taxon>
        <taxon>Passeroidea</taxon>
        <taxon>Fringillidae</taxon>
        <taxon>Carduelinae</taxon>
        <taxon>Serinus</taxon>
    </lineage>
</organism>
<keyword evidence="2" id="KW-0677">Repeat</keyword>
<keyword evidence="3 5" id="KW-0040">ANK repeat</keyword>
<dbReference type="GO" id="GO:0005737">
    <property type="term" value="C:cytoplasm"/>
    <property type="evidence" value="ECO:0007669"/>
    <property type="project" value="UniProtKB-ARBA"/>
</dbReference>
<evidence type="ECO:0000256" key="3">
    <source>
        <dbReference type="ARBA" id="ARBA00023043"/>
    </source>
</evidence>